<accession>A0A4Q7U7L8</accession>
<dbReference type="PANTHER" id="PTHR44688">
    <property type="entry name" value="DNA-BINDING TRANSCRIPTIONAL ACTIVATOR DEVR_DOSR"/>
    <property type="match status" value="1"/>
</dbReference>
<keyword evidence="3" id="KW-0804">Transcription</keyword>
<dbReference type="InterPro" id="IPR036388">
    <property type="entry name" value="WH-like_DNA-bd_sf"/>
</dbReference>
<gene>
    <name evidence="5" type="ORF">EV139_0155</name>
</gene>
<dbReference type="InterPro" id="IPR016032">
    <property type="entry name" value="Sig_transdc_resp-reg_C-effctor"/>
</dbReference>
<evidence type="ECO:0000256" key="3">
    <source>
        <dbReference type="ARBA" id="ARBA00023163"/>
    </source>
</evidence>
<evidence type="ECO:0000256" key="2">
    <source>
        <dbReference type="ARBA" id="ARBA00023125"/>
    </source>
</evidence>
<dbReference type="SUPFAM" id="SSF46894">
    <property type="entry name" value="C-terminal effector domain of the bipartite response regulators"/>
    <property type="match status" value="1"/>
</dbReference>
<dbReference type="GO" id="GO:0003677">
    <property type="term" value="F:DNA binding"/>
    <property type="evidence" value="ECO:0007669"/>
    <property type="project" value="UniProtKB-KW"/>
</dbReference>
<sequence>MLSGPSVRKRVPMVIGRTTDLATALGMLQNGGSIDVVGSRGSGRTAFLAALRTKLEGNDWRVISVRGVASLRQHPLAAMHLAGIGGPSDPRISSTIQSTTDALTEMTRPDRSVLFLDDWDDLDESSWGVAEAVRRRTGLPIVISRLQGLRARHTPSGLNASTLEPSYVIELAPLRFEELEQALADHLGGPIETGTMSRLYAKSGGIVGLARSVVDAGVREGRLVQAPTGWSATRDLWSPGLRGILEAHLENLGDDARDALEIIALVGVADVETVRKLISWETLELLEERAMVKLIASASRQLVTVVPPLLVEFFRNQPLATRRIRLTELIIERLGATNPVNVLIANTSALSRDVSDDDALFVRLLQERARTRRIVTQTEWLDNPKPSTAVQYIEALLQLRDTGEEIRKVFATTDGRLGGQEGQARFISLRAEWRAIVDRDLDGALAELTRSTTGLGDFARVLDATAVRIETLMRAVPEDFAARLEVTEVLPASVATTLREAQLLILISLGRFSAARRVFEAIDSVNRNNSGSVANQLNGYLLLGEGKYDAAMRWAHRGLDEAHGLLDPDATLAHGTLAALGFTISGDYPGTEHLLDTLFAVGEPSPLLVHTHLALLSIATVVAVRRGQLQLGERYYAEVLALDLVDGPLPVQSRVWPATQLTAFNGQALHAAAELWDEGDRLWKRGARFTAALAGLTSTEISGDQDQLSLVRQRVEELDSGYLAPHLEYLEARAQESAEPLLDATESLMETGRPGLALSAYEQAIEHLRAAGEAGRADEVDERRQELVEEIGADSMDTTRFLAAAITLTDRELEIAQLVSEGLPNKEIAGRLVLSVRTVESHMRRIIRKTGIPNRAALSEYVHRLNAEVPLS</sequence>
<evidence type="ECO:0000256" key="1">
    <source>
        <dbReference type="ARBA" id="ARBA00023015"/>
    </source>
</evidence>
<dbReference type="InterPro" id="IPR027417">
    <property type="entry name" value="P-loop_NTPase"/>
</dbReference>
<dbReference type="PROSITE" id="PS00622">
    <property type="entry name" value="HTH_LUXR_1"/>
    <property type="match status" value="1"/>
</dbReference>
<protein>
    <submittedName>
        <fullName evidence="5">Regulatory LuxR family protein</fullName>
    </submittedName>
</protein>
<evidence type="ECO:0000313" key="5">
    <source>
        <dbReference type="EMBL" id="RZT68432.1"/>
    </source>
</evidence>
<comment type="caution">
    <text evidence="5">The sequence shown here is derived from an EMBL/GenBank/DDBJ whole genome shotgun (WGS) entry which is preliminary data.</text>
</comment>
<dbReference type="GO" id="GO:0006355">
    <property type="term" value="P:regulation of DNA-templated transcription"/>
    <property type="evidence" value="ECO:0007669"/>
    <property type="project" value="InterPro"/>
</dbReference>
<evidence type="ECO:0000313" key="6">
    <source>
        <dbReference type="Proteomes" id="UP000291832"/>
    </source>
</evidence>
<dbReference type="EMBL" id="SHKI01000002">
    <property type="protein sequence ID" value="RZT68432.1"/>
    <property type="molecule type" value="Genomic_DNA"/>
</dbReference>
<proteinExistence type="predicted"/>
<keyword evidence="6" id="KW-1185">Reference proteome</keyword>
<dbReference type="SMART" id="SM00421">
    <property type="entry name" value="HTH_LUXR"/>
    <property type="match status" value="1"/>
</dbReference>
<dbReference type="CDD" id="cd06170">
    <property type="entry name" value="LuxR_C_like"/>
    <property type="match status" value="1"/>
</dbReference>
<dbReference type="Gene3D" id="1.10.10.10">
    <property type="entry name" value="Winged helix-like DNA-binding domain superfamily/Winged helix DNA-binding domain"/>
    <property type="match status" value="1"/>
</dbReference>
<dbReference type="InterPro" id="IPR000792">
    <property type="entry name" value="Tscrpt_reg_LuxR_C"/>
</dbReference>
<keyword evidence="1" id="KW-0805">Transcription regulation</keyword>
<keyword evidence="2" id="KW-0238">DNA-binding</keyword>
<dbReference type="SUPFAM" id="SSF52540">
    <property type="entry name" value="P-loop containing nucleoside triphosphate hydrolases"/>
    <property type="match status" value="1"/>
</dbReference>
<reference evidence="5 6" key="1">
    <citation type="journal article" date="2015" name="Stand. Genomic Sci.">
        <title>Genomic Encyclopedia of Bacterial and Archaeal Type Strains, Phase III: the genomes of soil and plant-associated and newly described type strains.</title>
        <authorList>
            <person name="Whitman W.B."/>
            <person name="Woyke T."/>
            <person name="Klenk H.P."/>
            <person name="Zhou Y."/>
            <person name="Lilburn T.G."/>
            <person name="Beck B.J."/>
            <person name="De Vos P."/>
            <person name="Vandamme P."/>
            <person name="Eisen J.A."/>
            <person name="Garrity G."/>
            <person name="Hugenholtz P."/>
            <person name="Kyrpides N.C."/>
        </authorList>
    </citation>
    <scope>NUCLEOTIDE SEQUENCE [LARGE SCALE GENOMIC DNA]</scope>
    <source>
        <strain evidence="5 6">RF6</strain>
    </source>
</reference>
<dbReference type="Pfam" id="PF00196">
    <property type="entry name" value="GerE"/>
    <property type="match status" value="1"/>
</dbReference>
<dbReference type="PANTHER" id="PTHR44688:SF16">
    <property type="entry name" value="DNA-BINDING TRANSCRIPTIONAL ACTIVATOR DEVR_DOSR"/>
    <property type="match status" value="1"/>
</dbReference>
<dbReference type="AlphaFoldDB" id="A0A4Q7U7L8"/>
<feature type="domain" description="HTH luxR-type" evidence="4">
    <location>
        <begin position="801"/>
        <end position="866"/>
    </location>
</feature>
<dbReference type="PROSITE" id="PS50043">
    <property type="entry name" value="HTH_LUXR_2"/>
    <property type="match status" value="1"/>
</dbReference>
<evidence type="ECO:0000259" key="4">
    <source>
        <dbReference type="PROSITE" id="PS50043"/>
    </source>
</evidence>
<dbReference type="PRINTS" id="PR00038">
    <property type="entry name" value="HTHLUXR"/>
</dbReference>
<dbReference type="InterPro" id="IPR011990">
    <property type="entry name" value="TPR-like_helical_dom_sf"/>
</dbReference>
<name>A0A4Q7U7L8_9MICO</name>
<dbReference type="Proteomes" id="UP000291832">
    <property type="component" value="Unassembled WGS sequence"/>
</dbReference>
<dbReference type="Gene3D" id="1.25.40.10">
    <property type="entry name" value="Tetratricopeptide repeat domain"/>
    <property type="match status" value="1"/>
</dbReference>
<organism evidence="5 6">
    <name type="scientific">Leucobacter luti</name>
    <dbReference type="NCBI Taxonomy" id="340320"/>
    <lineage>
        <taxon>Bacteria</taxon>
        <taxon>Bacillati</taxon>
        <taxon>Actinomycetota</taxon>
        <taxon>Actinomycetes</taxon>
        <taxon>Micrococcales</taxon>
        <taxon>Microbacteriaceae</taxon>
        <taxon>Leucobacter</taxon>
    </lineage>
</organism>